<reference evidence="2" key="2">
    <citation type="journal article" date="2013" name="Mar. Genomics">
        <title>Expression of sulfatases in Rhodopirellula baltica and the diversity of sulfatases in the genus Rhodopirellula.</title>
        <authorList>
            <person name="Wegner C.E."/>
            <person name="Richter-Heitmann T."/>
            <person name="Klindworth A."/>
            <person name="Klockow C."/>
            <person name="Richter M."/>
            <person name="Achstetter T."/>
            <person name="Glockner F.O."/>
            <person name="Harder J."/>
        </authorList>
    </citation>
    <scope>NUCLEOTIDE SEQUENCE [LARGE SCALE GENOMIC DNA]</scope>
    <source>
        <strain evidence="2">6C</strain>
    </source>
</reference>
<comment type="caution">
    <text evidence="2">The sequence shown here is derived from an EMBL/GenBank/DDBJ whole genome shotgun (WGS) entry which is preliminary data.</text>
</comment>
<accession>M2B4M9</accession>
<reference evidence="2" key="1">
    <citation type="submission" date="2012-11" db="EMBL/GenBank/DDBJ databases">
        <title>Permanent draft genomes of Rhodopirellula europaea strain SH398 and 6C.</title>
        <authorList>
            <person name="Richter M."/>
            <person name="Richter-Heitmann T."/>
            <person name="Frank C."/>
            <person name="Harder J."/>
            <person name="Glockner F.O."/>
        </authorList>
    </citation>
    <scope>NUCLEOTIDE SEQUENCE</scope>
    <source>
        <strain evidence="2">6C</strain>
    </source>
</reference>
<dbReference type="AlphaFoldDB" id="M2B4M9"/>
<feature type="region of interest" description="Disordered" evidence="1">
    <location>
        <begin position="1"/>
        <end position="52"/>
    </location>
</feature>
<dbReference type="PATRIC" id="fig|1263867.3.peg.2805"/>
<evidence type="ECO:0000313" key="3">
    <source>
        <dbReference type="Proteomes" id="UP000011529"/>
    </source>
</evidence>
<feature type="compositionally biased region" description="Polar residues" evidence="1">
    <location>
        <begin position="20"/>
        <end position="30"/>
    </location>
</feature>
<evidence type="ECO:0000313" key="2">
    <source>
        <dbReference type="EMBL" id="EMB16693.1"/>
    </source>
</evidence>
<keyword evidence="3" id="KW-1185">Reference proteome</keyword>
<dbReference type="EMBL" id="ANMO01000118">
    <property type="protein sequence ID" value="EMB16693.1"/>
    <property type="molecule type" value="Genomic_DNA"/>
</dbReference>
<evidence type="ECO:0000256" key="1">
    <source>
        <dbReference type="SAM" id="MobiDB-lite"/>
    </source>
</evidence>
<sequence length="52" mass="5592">MKFPTGQTPALHRKTLATKGDSNTAPTLSALSGDEKQNASRTYSPVAAWTRM</sequence>
<name>M2B4M9_9BACT</name>
<protein>
    <submittedName>
        <fullName evidence="2">Uncharacterized protein</fullName>
    </submittedName>
</protein>
<organism evidence="2 3">
    <name type="scientific">Rhodopirellula europaea 6C</name>
    <dbReference type="NCBI Taxonomy" id="1263867"/>
    <lineage>
        <taxon>Bacteria</taxon>
        <taxon>Pseudomonadati</taxon>
        <taxon>Planctomycetota</taxon>
        <taxon>Planctomycetia</taxon>
        <taxon>Pirellulales</taxon>
        <taxon>Pirellulaceae</taxon>
        <taxon>Rhodopirellula</taxon>
    </lineage>
</organism>
<proteinExistence type="predicted"/>
<dbReference type="Proteomes" id="UP000011529">
    <property type="component" value="Unassembled WGS sequence"/>
</dbReference>
<gene>
    <name evidence="2" type="ORF">RE6C_02624</name>
</gene>